<dbReference type="Gene3D" id="3.40.50.720">
    <property type="entry name" value="NAD(P)-binding Rossmann-like Domain"/>
    <property type="match status" value="1"/>
</dbReference>
<name>A0ABR4AX54_9LECA</name>
<proteinExistence type="predicted"/>
<accession>A0ABR4AX54</accession>
<dbReference type="EMBL" id="JBHFEH010000059">
    <property type="protein sequence ID" value="KAL2049698.1"/>
    <property type="molecule type" value="Genomic_DNA"/>
</dbReference>
<evidence type="ECO:0000313" key="2">
    <source>
        <dbReference type="Proteomes" id="UP001590951"/>
    </source>
</evidence>
<reference evidence="1 2" key="1">
    <citation type="submission" date="2024-09" db="EMBL/GenBank/DDBJ databases">
        <title>Rethinking Asexuality: The Enigmatic Case of Functional Sexual Genes in Lepraria (Stereocaulaceae).</title>
        <authorList>
            <person name="Doellman M."/>
            <person name="Sun Y."/>
            <person name="Barcenas-Pena A."/>
            <person name="Lumbsch H.T."/>
            <person name="Grewe F."/>
        </authorList>
    </citation>
    <scope>NUCLEOTIDE SEQUENCE [LARGE SCALE GENOMIC DNA]</scope>
    <source>
        <strain evidence="1 2">Grewe 0041</strain>
    </source>
</reference>
<keyword evidence="2" id="KW-1185">Reference proteome</keyword>
<dbReference type="Proteomes" id="UP001590951">
    <property type="component" value="Unassembled WGS sequence"/>
</dbReference>
<protein>
    <submittedName>
        <fullName evidence="1">Uncharacterized protein</fullName>
    </submittedName>
</protein>
<gene>
    <name evidence="1" type="ORF">ABVK25_010039</name>
</gene>
<evidence type="ECO:0000313" key="1">
    <source>
        <dbReference type="EMBL" id="KAL2049698.1"/>
    </source>
</evidence>
<comment type="caution">
    <text evidence="1">The sequence shown here is derived from an EMBL/GenBank/DDBJ whole genome shotgun (WGS) entry which is preliminary data.</text>
</comment>
<organism evidence="1 2">
    <name type="scientific">Lepraria finkii</name>
    <dbReference type="NCBI Taxonomy" id="1340010"/>
    <lineage>
        <taxon>Eukaryota</taxon>
        <taxon>Fungi</taxon>
        <taxon>Dikarya</taxon>
        <taxon>Ascomycota</taxon>
        <taxon>Pezizomycotina</taxon>
        <taxon>Lecanoromycetes</taxon>
        <taxon>OSLEUM clade</taxon>
        <taxon>Lecanoromycetidae</taxon>
        <taxon>Lecanorales</taxon>
        <taxon>Lecanorineae</taxon>
        <taxon>Stereocaulaceae</taxon>
        <taxon>Lepraria</taxon>
    </lineage>
</organism>
<sequence>MAFNILALMTPSITQQRETETVMVDLTGSLNSSIDLKSLTTELRNDIVETSENRKLLVREQARELIVTNGEKTVSDNGRTQIEPRVNLDFQFIPLPELWN</sequence>